<dbReference type="SUPFAM" id="SSF56672">
    <property type="entry name" value="DNA/RNA polymerases"/>
    <property type="match status" value="1"/>
</dbReference>
<gene>
    <name evidence="2" type="ORF">EPI10_021843</name>
</gene>
<proteinExistence type="predicted"/>
<protein>
    <submittedName>
        <fullName evidence="2">Retrovirus-related Pol polyprotein from transposon TNT 1-94</fullName>
    </submittedName>
</protein>
<organism evidence="2 3">
    <name type="scientific">Gossypium australe</name>
    <dbReference type="NCBI Taxonomy" id="47621"/>
    <lineage>
        <taxon>Eukaryota</taxon>
        <taxon>Viridiplantae</taxon>
        <taxon>Streptophyta</taxon>
        <taxon>Embryophyta</taxon>
        <taxon>Tracheophyta</taxon>
        <taxon>Spermatophyta</taxon>
        <taxon>Magnoliopsida</taxon>
        <taxon>eudicotyledons</taxon>
        <taxon>Gunneridae</taxon>
        <taxon>Pentapetalae</taxon>
        <taxon>rosids</taxon>
        <taxon>malvids</taxon>
        <taxon>Malvales</taxon>
        <taxon>Malvaceae</taxon>
        <taxon>Malvoideae</taxon>
        <taxon>Gossypium</taxon>
    </lineage>
</organism>
<dbReference type="Proteomes" id="UP000325315">
    <property type="component" value="Unassembled WGS sequence"/>
</dbReference>
<name>A0A5B6WHX3_9ROSI</name>
<dbReference type="EMBL" id="SMMG02000003">
    <property type="protein sequence ID" value="KAA3481481.1"/>
    <property type="molecule type" value="Genomic_DNA"/>
</dbReference>
<evidence type="ECO:0000259" key="1">
    <source>
        <dbReference type="Pfam" id="PF07727"/>
    </source>
</evidence>
<dbReference type="InterPro" id="IPR013103">
    <property type="entry name" value="RVT_2"/>
</dbReference>
<keyword evidence="3" id="KW-1185">Reference proteome</keyword>
<dbReference type="InterPro" id="IPR043502">
    <property type="entry name" value="DNA/RNA_pol_sf"/>
</dbReference>
<sequence>MRLSSEMIPGIWFTYLPIEELWGVNGSSNSKGVQMAPLLATRVAWWLKDIFKRLGLTFRKHSVRLLSQQPLELSWHWLFSMVGNSDRWTSTTPSSMNHGDKPLVCRLKKALYGLKQALGAWFSKLRDFLLSSQFFLAKLDSSLFIKKTDSVVLYVLVYIDDIIITSNHQANIDQFVTNLDTQFSLKDLGPLSYFFGIEVCPTSTGLFLSQRKYVLDLLRKAKMDQANSSLTPMVTSSILSQHTGCAIENALEYRSIVGAL</sequence>
<feature type="domain" description="Reverse transcriptase Ty1/copia-type" evidence="1">
    <location>
        <begin position="92"/>
        <end position="234"/>
    </location>
</feature>
<reference evidence="2" key="1">
    <citation type="submission" date="2019-08" db="EMBL/GenBank/DDBJ databases">
        <authorList>
            <person name="Liu F."/>
        </authorList>
    </citation>
    <scope>NUCLEOTIDE SEQUENCE [LARGE SCALE GENOMIC DNA]</scope>
    <source>
        <strain evidence="2">PA1801</strain>
        <tissue evidence="2">Leaf</tissue>
    </source>
</reference>
<accession>A0A5B6WHX3</accession>
<comment type="caution">
    <text evidence="2">The sequence shown here is derived from an EMBL/GenBank/DDBJ whole genome shotgun (WGS) entry which is preliminary data.</text>
</comment>
<evidence type="ECO:0000313" key="3">
    <source>
        <dbReference type="Proteomes" id="UP000325315"/>
    </source>
</evidence>
<dbReference type="AlphaFoldDB" id="A0A5B6WHX3"/>
<evidence type="ECO:0000313" key="2">
    <source>
        <dbReference type="EMBL" id="KAA3481481.1"/>
    </source>
</evidence>
<dbReference type="Pfam" id="PF07727">
    <property type="entry name" value="RVT_2"/>
    <property type="match status" value="1"/>
</dbReference>
<dbReference type="OrthoDB" id="414945at2759"/>